<evidence type="ECO:0000256" key="1">
    <source>
        <dbReference type="SAM" id="Phobius"/>
    </source>
</evidence>
<evidence type="ECO:0000313" key="2">
    <source>
        <dbReference type="EMBL" id="CAH1987578.1"/>
    </source>
</evidence>
<sequence>MINQEFSMIYYHHHYLNHRLLQNRIRKCVNHHCFLVDFMNRFSDIFSSALLLFAGNITLSMCLCMYAMTQE</sequence>
<feature type="transmembrane region" description="Helical" evidence="1">
    <location>
        <begin position="45"/>
        <end position="68"/>
    </location>
</feature>
<organism evidence="2 3">
    <name type="scientific">Acanthoscelides obtectus</name>
    <name type="common">Bean weevil</name>
    <name type="synonym">Bruchus obtectus</name>
    <dbReference type="NCBI Taxonomy" id="200917"/>
    <lineage>
        <taxon>Eukaryota</taxon>
        <taxon>Metazoa</taxon>
        <taxon>Ecdysozoa</taxon>
        <taxon>Arthropoda</taxon>
        <taxon>Hexapoda</taxon>
        <taxon>Insecta</taxon>
        <taxon>Pterygota</taxon>
        <taxon>Neoptera</taxon>
        <taxon>Endopterygota</taxon>
        <taxon>Coleoptera</taxon>
        <taxon>Polyphaga</taxon>
        <taxon>Cucujiformia</taxon>
        <taxon>Chrysomeloidea</taxon>
        <taxon>Chrysomelidae</taxon>
        <taxon>Bruchinae</taxon>
        <taxon>Bruchini</taxon>
        <taxon>Acanthoscelides</taxon>
    </lineage>
</organism>
<dbReference type="AlphaFoldDB" id="A0A9P0PKJ7"/>
<protein>
    <submittedName>
        <fullName evidence="2">Uncharacterized protein</fullName>
    </submittedName>
</protein>
<keyword evidence="1" id="KW-0472">Membrane</keyword>
<dbReference type="OrthoDB" id="6784258at2759"/>
<keyword evidence="3" id="KW-1185">Reference proteome</keyword>
<gene>
    <name evidence="2" type="ORF">ACAOBT_LOCUS17932</name>
</gene>
<proteinExistence type="predicted"/>
<comment type="caution">
    <text evidence="2">The sequence shown here is derived from an EMBL/GenBank/DDBJ whole genome shotgun (WGS) entry which is preliminary data.</text>
</comment>
<name>A0A9P0PKJ7_ACAOB</name>
<dbReference type="Proteomes" id="UP001152888">
    <property type="component" value="Unassembled WGS sequence"/>
</dbReference>
<evidence type="ECO:0000313" key="3">
    <source>
        <dbReference type="Proteomes" id="UP001152888"/>
    </source>
</evidence>
<keyword evidence="1" id="KW-0812">Transmembrane</keyword>
<reference evidence="2" key="1">
    <citation type="submission" date="2022-03" db="EMBL/GenBank/DDBJ databases">
        <authorList>
            <person name="Sayadi A."/>
        </authorList>
    </citation>
    <scope>NUCLEOTIDE SEQUENCE</scope>
</reference>
<dbReference type="EMBL" id="CAKOFQ010007021">
    <property type="protein sequence ID" value="CAH1987578.1"/>
    <property type="molecule type" value="Genomic_DNA"/>
</dbReference>
<keyword evidence="1" id="KW-1133">Transmembrane helix</keyword>
<accession>A0A9P0PKJ7</accession>